<dbReference type="InterPro" id="IPR006982">
    <property type="entry name" value="Glu_synth_centr_N"/>
</dbReference>
<evidence type="ECO:0000256" key="5">
    <source>
        <dbReference type="ARBA" id="ARBA00022630"/>
    </source>
</evidence>
<dbReference type="SUPFAM" id="SSF69336">
    <property type="entry name" value="Alpha subunit of glutamate synthase, C-terminal domain"/>
    <property type="match status" value="1"/>
</dbReference>
<dbReference type="InterPro" id="IPR013785">
    <property type="entry name" value="Aldolase_TIM"/>
</dbReference>
<dbReference type="InterPro" id="IPR050711">
    <property type="entry name" value="ET-N_metabolism_enzyme"/>
</dbReference>
<dbReference type="Gene3D" id="2.160.20.60">
    <property type="entry name" value="Glutamate synthase, alpha subunit, C-terminal domain"/>
    <property type="match status" value="1"/>
</dbReference>
<evidence type="ECO:0000256" key="1">
    <source>
        <dbReference type="ARBA" id="ARBA00001917"/>
    </source>
</evidence>
<evidence type="ECO:0000256" key="8">
    <source>
        <dbReference type="ARBA" id="ARBA00022962"/>
    </source>
</evidence>
<dbReference type="SUPFAM" id="SSF56235">
    <property type="entry name" value="N-terminal nucleophile aminohydrolases (Ntn hydrolases)"/>
    <property type="match status" value="1"/>
</dbReference>
<dbReference type="GO" id="GO:0051538">
    <property type="term" value="F:3 iron, 4 sulfur cluster binding"/>
    <property type="evidence" value="ECO:0007669"/>
    <property type="project" value="UniProtKB-KW"/>
</dbReference>
<dbReference type="Pfam" id="PF04898">
    <property type="entry name" value="Glu_syn_central"/>
    <property type="match status" value="1"/>
</dbReference>
<dbReference type="CDD" id="cd02808">
    <property type="entry name" value="GltS_FMN"/>
    <property type="match status" value="1"/>
</dbReference>
<keyword evidence="4" id="KW-0028">Amino-acid biosynthesis</keyword>
<keyword evidence="17" id="KW-1185">Reference proteome</keyword>
<evidence type="ECO:0000256" key="6">
    <source>
        <dbReference type="ARBA" id="ARBA00022643"/>
    </source>
</evidence>
<evidence type="ECO:0000256" key="12">
    <source>
        <dbReference type="ARBA" id="ARBA00023164"/>
    </source>
</evidence>
<evidence type="ECO:0000256" key="7">
    <source>
        <dbReference type="ARBA" id="ARBA00022723"/>
    </source>
</evidence>
<comment type="similarity">
    <text evidence="3">Belongs to the glutamate synthase family.</text>
</comment>
<evidence type="ECO:0000256" key="2">
    <source>
        <dbReference type="ARBA" id="ARBA00001927"/>
    </source>
</evidence>
<dbReference type="EMBL" id="MJEH01000062">
    <property type="protein sequence ID" value="OEH91403.1"/>
    <property type="molecule type" value="Genomic_DNA"/>
</dbReference>
<dbReference type="Pfam" id="PF00310">
    <property type="entry name" value="GATase_2"/>
    <property type="match status" value="1"/>
</dbReference>
<sequence length="1493" mass="163725">MKKKWSPASFENFNSIEHDSCGIVSCIEKQQVPTKKNIDNCINALVTMNHRAGFINGEGDGVGIHIDIPIALWKEKLSKENLDASLVDRNDFSVGHFFLNKSSNIEKKRAIIDQLFSKYGLNVIFETDKVTNSNALGPLAKREEPVFWQVAFISNANETELSKKLFELTIEIEQDQEVHVASLSNHHAVYKVMGAGDILPKFYADLANEKVASTMTLGHNRYSTNTASNFFRVQPFSVIGHNGEINTISKLRDEAEMVDVPLTHGGSDSQDLDRTLHTFISREGYSLFEAADILFPPIINEIKSYPNHLQDLYTYIREAWGHFAQGPAGIISRFNDEAVFSVDSLGLRPVWKLETESSYLFSSEPGILPSSEYTGEPKPFAPGEKVGLKWKEDGTIKVYDHHDYQAEVYKRMNDRLLISDSRARLTPPTYEQNIVEPSVSNVHNGQYAAFGWEREQIQLVEQMAEKGAEPIRSLGHDASLAAINSGRQNIADYIKESVAVVTNPAIDRDREAEHFSTRTILGKRPSLFQADDSYQVIELNSPILIEGKAGNQLAKELEQPSYTQLLDSMNTNNLAKVISVTFTEDETVPEAIERLINETEQAIDNGANFIILDDTNAHTSGNLWLDPMLVTSAIDQGLVDKNKRRNCALILRSGALRSLHDLIVAFGLGADALSPYLMFTTVHEDDDLTPSKNLFNALNKGLEKVISTIGIHELRGYDRLFSSIGLNEDIANTLKIVNFFGSSELEYNFTTMKEDSLKRAEDYSNEQTRPGKTFHVLPRIWKSIGEMARSGSYEEYREKVSNIEDKNPTTIRHLTGLKESDTPIEQDSVDISIAEHDLPFIISSMSFGSQNETAFRSYAEAADRLNMISLNGEGGEIKDMLGKYPKTRGQQVASGRFGVNAELLNSSNLLEIKIGQGAKPGEGGHLPGSKVTAKIAEARNATIGSDLISPSNNHDIYSIEDLEQMISELKTANDQAKVIVKVPIVPNIGTIAVGIAKAGADMINLSGFDGGTGAARVHALQNVGLPVEIGVKAAHNALLEAGMRHNVELWADGGLKSAEDVLKVMLLGANRVGFGTLSMVAVGCTTCRGCHLDTCHVGIATQIESEAQAKEHGLRRFVPRQYAPSVEGLMNLFTAFGNELKSLVGSLGFDNLQDVVGRSDLLEQTRGIEQMNLNKLLERLDIENLVKQEVASALDEEKLAVALAAGAEYLDYEVNELNTSREFIGVTSEQRVLGGRVSCHRVRGKLDGSYRKLPDISLKYLEGSIPGNGLGAYNTDGIDIHVVGGAQDGIGKTAFGGGIFIFKAKGKNGHYFNGSVGKGFGYGAQKGSLFIQGNADSRAGIRLSGADMLIGGRITKPIPKQEHGNIGINANIKGFAFEYMTNGRGLVLGDPGPWICAGMTGGVIYVRHQPEMGLTKEALQRRIAKGAKVAIQPLGNKGRTDVTEMLDNYVASLRKYNQVGEADTVEKLLENLEDNFLQIIPEKEQADPSIATE</sequence>
<proteinExistence type="inferred from homology"/>
<dbReference type="RefSeq" id="WP_069718680.1">
    <property type="nucleotide sequence ID" value="NZ_MJEH01000062.1"/>
</dbReference>
<dbReference type="InterPro" id="IPR036485">
    <property type="entry name" value="Glu_synth_asu_C_sf"/>
</dbReference>
<comment type="caution">
    <text evidence="16">The sequence shown here is derived from an EMBL/GenBank/DDBJ whole genome shotgun (WGS) entry which is preliminary data.</text>
</comment>
<comment type="cofactor">
    <cofactor evidence="1">
        <name>FMN</name>
        <dbReference type="ChEBI" id="CHEBI:58210"/>
    </cofactor>
</comment>
<dbReference type="GO" id="GO:0019676">
    <property type="term" value="P:ammonia assimilation cycle"/>
    <property type="evidence" value="ECO:0007669"/>
    <property type="project" value="TreeGrafter"/>
</dbReference>
<accession>A0A1E5LBE4</accession>
<keyword evidence="5" id="KW-0285">Flavoprotein</keyword>
<dbReference type="GO" id="GO:0046872">
    <property type="term" value="F:metal ion binding"/>
    <property type="evidence" value="ECO:0007669"/>
    <property type="project" value="UniProtKB-KW"/>
</dbReference>
<comment type="cofactor">
    <cofactor evidence="2">
        <name>[3Fe-4S] cluster</name>
        <dbReference type="ChEBI" id="CHEBI:21137"/>
    </cofactor>
</comment>
<keyword evidence="8" id="KW-0315">Glutamine amidotransferase</keyword>
<dbReference type="OrthoDB" id="9758182at2"/>
<dbReference type="GO" id="GO:0015930">
    <property type="term" value="F:glutamate synthase activity"/>
    <property type="evidence" value="ECO:0007669"/>
    <property type="project" value="InterPro"/>
</dbReference>
<evidence type="ECO:0000259" key="15">
    <source>
        <dbReference type="PROSITE" id="PS51278"/>
    </source>
</evidence>
<dbReference type="GO" id="GO:0006537">
    <property type="term" value="P:glutamate biosynthetic process"/>
    <property type="evidence" value="ECO:0007669"/>
    <property type="project" value="UniProtKB-KW"/>
</dbReference>
<keyword evidence="12" id="KW-0314">Glutamate biosynthesis</keyword>
<dbReference type="Proteomes" id="UP000095209">
    <property type="component" value="Unassembled WGS sequence"/>
</dbReference>
<dbReference type="PANTHER" id="PTHR11938">
    <property type="entry name" value="FAD NADPH DEHYDROGENASE/OXIDOREDUCTASE"/>
    <property type="match status" value="1"/>
</dbReference>
<evidence type="ECO:0000256" key="3">
    <source>
        <dbReference type="ARBA" id="ARBA00009716"/>
    </source>
</evidence>
<keyword evidence="13" id="KW-0003">3Fe-4S</keyword>
<keyword evidence="6" id="KW-0288">FMN</keyword>
<dbReference type="Gene3D" id="3.20.20.70">
    <property type="entry name" value="Aldolase class I"/>
    <property type="match status" value="2"/>
</dbReference>
<dbReference type="PANTHER" id="PTHR11938:SF133">
    <property type="entry name" value="GLUTAMATE SYNTHASE (NADH)"/>
    <property type="match status" value="1"/>
</dbReference>
<reference evidence="16 17" key="1">
    <citation type="submission" date="2016-08" db="EMBL/GenBank/DDBJ databases">
        <title>Genome of Bacillus solimangrovi GH2-4.</title>
        <authorList>
            <person name="Lim S."/>
            <person name="Kim B.-C."/>
        </authorList>
    </citation>
    <scope>NUCLEOTIDE SEQUENCE [LARGE SCALE GENOMIC DNA]</scope>
    <source>
        <strain evidence="16 17">GH2-4</strain>
    </source>
</reference>
<keyword evidence="9" id="KW-0560">Oxidoreductase</keyword>
<keyword evidence="11" id="KW-0411">Iron-sulfur</keyword>
<name>A0A1E5LBE4_9BACI</name>
<dbReference type="InterPro" id="IPR002932">
    <property type="entry name" value="Glu_synthdom"/>
</dbReference>
<protein>
    <submittedName>
        <fullName evidence="16">Glutamate synthase</fullName>
    </submittedName>
</protein>
<dbReference type="PROSITE" id="PS51278">
    <property type="entry name" value="GATASE_TYPE_2"/>
    <property type="match status" value="1"/>
</dbReference>
<keyword evidence="10" id="KW-0408">Iron</keyword>
<keyword evidence="7" id="KW-0479">Metal-binding</keyword>
<dbReference type="InterPro" id="IPR029055">
    <property type="entry name" value="Ntn_hydrolases_N"/>
</dbReference>
<dbReference type="CDD" id="cd00504">
    <property type="entry name" value="GXGXG"/>
    <property type="match status" value="1"/>
</dbReference>
<dbReference type="Gene3D" id="3.60.20.10">
    <property type="entry name" value="Glutamine Phosphoribosylpyrophosphate, subunit 1, domain 1"/>
    <property type="match status" value="1"/>
</dbReference>
<evidence type="ECO:0000256" key="10">
    <source>
        <dbReference type="ARBA" id="ARBA00023004"/>
    </source>
</evidence>
<organism evidence="16 17">
    <name type="scientific">Bacillus solimangrovi</name>
    <dbReference type="NCBI Taxonomy" id="1305675"/>
    <lineage>
        <taxon>Bacteria</taxon>
        <taxon>Bacillati</taxon>
        <taxon>Bacillota</taxon>
        <taxon>Bacilli</taxon>
        <taxon>Bacillales</taxon>
        <taxon>Bacillaceae</taxon>
        <taxon>Bacillus</taxon>
    </lineage>
</organism>
<evidence type="ECO:0000313" key="17">
    <source>
        <dbReference type="Proteomes" id="UP000095209"/>
    </source>
</evidence>
<dbReference type="Pfam" id="PF01493">
    <property type="entry name" value="GXGXG"/>
    <property type="match status" value="1"/>
</dbReference>
<evidence type="ECO:0000256" key="13">
    <source>
        <dbReference type="ARBA" id="ARBA00023291"/>
    </source>
</evidence>
<evidence type="ECO:0000256" key="14">
    <source>
        <dbReference type="ARBA" id="ARBA00029440"/>
    </source>
</evidence>
<feature type="domain" description="Glutamine amidotransferase type-2" evidence="15">
    <location>
        <begin position="21"/>
        <end position="391"/>
    </location>
</feature>
<dbReference type="SUPFAM" id="SSF51395">
    <property type="entry name" value="FMN-linked oxidoreductases"/>
    <property type="match status" value="1"/>
</dbReference>
<dbReference type="Pfam" id="PF01645">
    <property type="entry name" value="Glu_synthase"/>
    <property type="match status" value="1"/>
</dbReference>
<comment type="pathway">
    <text evidence="14">Amino-acid biosynthesis.</text>
</comment>
<evidence type="ECO:0000256" key="11">
    <source>
        <dbReference type="ARBA" id="ARBA00023014"/>
    </source>
</evidence>
<dbReference type="InterPro" id="IPR017932">
    <property type="entry name" value="GATase_2_dom"/>
</dbReference>
<evidence type="ECO:0000313" key="16">
    <source>
        <dbReference type="EMBL" id="OEH91403.1"/>
    </source>
</evidence>
<dbReference type="InterPro" id="IPR002489">
    <property type="entry name" value="Glu_synth_asu_C"/>
</dbReference>
<gene>
    <name evidence="16" type="ORF">BFG57_05935</name>
</gene>
<dbReference type="STRING" id="1305675.BFG57_05935"/>
<evidence type="ECO:0000256" key="9">
    <source>
        <dbReference type="ARBA" id="ARBA00023002"/>
    </source>
</evidence>
<evidence type="ECO:0000256" key="4">
    <source>
        <dbReference type="ARBA" id="ARBA00022605"/>
    </source>
</evidence>